<feature type="region of interest" description="Disordered" evidence="4">
    <location>
        <begin position="1"/>
        <end position="92"/>
    </location>
</feature>
<dbReference type="PANTHER" id="PTHR43343:SF3">
    <property type="entry name" value="PROTEASE DO-LIKE 8, CHLOROPLASTIC"/>
    <property type="match status" value="1"/>
</dbReference>
<gene>
    <name evidence="7" type="ORF">HMPREF9336_00961</name>
</gene>
<evidence type="ECO:0000256" key="3">
    <source>
        <dbReference type="ARBA" id="ARBA00022801"/>
    </source>
</evidence>
<dbReference type="RefSeq" id="WP_007468356.1">
    <property type="nucleotide sequence ID" value="NZ_KI391954.1"/>
</dbReference>
<accession>E5XN91</accession>
<feature type="transmembrane region" description="Helical" evidence="5">
    <location>
        <begin position="115"/>
        <end position="141"/>
    </location>
</feature>
<dbReference type="EMBL" id="ACZI02000003">
    <property type="protein sequence ID" value="EFV14187.1"/>
    <property type="molecule type" value="Genomic_DNA"/>
</dbReference>
<comment type="similarity">
    <text evidence="1">Belongs to the peptidase S1C family.</text>
</comment>
<organism evidence="7 8">
    <name type="scientific">Segniliparus rugosus (strain ATCC BAA-974 / DSM 45345 / CCUG 50838 / CIP 108380 / JCM 13579 / CDC 945)</name>
    <dbReference type="NCBI Taxonomy" id="679197"/>
    <lineage>
        <taxon>Bacteria</taxon>
        <taxon>Bacillati</taxon>
        <taxon>Actinomycetota</taxon>
        <taxon>Actinomycetes</taxon>
        <taxon>Mycobacteriales</taxon>
        <taxon>Segniliparaceae</taxon>
        <taxon>Segniliparus</taxon>
    </lineage>
</organism>
<evidence type="ECO:0000256" key="5">
    <source>
        <dbReference type="SAM" id="Phobius"/>
    </source>
</evidence>
<feature type="compositionally biased region" description="Low complexity" evidence="4">
    <location>
        <begin position="7"/>
        <end position="74"/>
    </location>
</feature>
<dbReference type="InterPro" id="IPR001940">
    <property type="entry name" value="Peptidase_S1C"/>
</dbReference>
<keyword evidence="2" id="KW-0645">Protease</keyword>
<dbReference type="InterPro" id="IPR009003">
    <property type="entry name" value="Peptidase_S1_PA"/>
</dbReference>
<dbReference type="GO" id="GO:0004252">
    <property type="term" value="F:serine-type endopeptidase activity"/>
    <property type="evidence" value="ECO:0007669"/>
    <property type="project" value="InterPro"/>
</dbReference>
<dbReference type="Gene3D" id="2.30.42.10">
    <property type="match status" value="1"/>
</dbReference>
<dbReference type="HOGENOM" id="CLU_020120_3_1_11"/>
<evidence type="ECO:0000259" key="6">
    <source>
        <dbReference type="PROSITE" id="PS50106"/>
    </source>
</evidence>
<dbReference type="Pfam" id="PF13365">
    <property type="entry name" value="Trypsin_2"/>
    <property type="match status" value="1"/>
</dbReference>
<dbReference type="AlphaFoldDB" id="E5XN91"/>
<keyword evidence="8" id="KW-1185">Reference proteome</keyword>
<dbReference type="Pfam" id="PF13180">
    <property type="entry name" value="PDZ_2"/>
    <property type="match status" value="1"/>
</dbReference>
<evidence type="ECO:0000313" key="8">
    <source>
        <dbReference type="Proteomes" id="UP000004816"/>
    </source>
</evidence>
<dbReference type="InterPro" id="IPR001478">
    <property type="entry name" value="PDZ"/>
</dbReference>
<dbReference type="GO" id="GO:0006508">
    <property type="term" value="P:proteolysis"/>
    <property type="evidence" value="ECO:0007669"/>
    <property type="project" value="UniProtKB-KW"/>
</dbReference>
<evidence type="ECO:0000256" key="1">
    <source>
        <dbReference type="ARBA" id="ARBA00010541"/>
    </source>
</evidence>
<evidence type="ECO:0000256" key="2">
    <source>
        <dbReference type="ARBA" id="ARBA00022670"/>
    </source>
</evidence>
<dbReference type="PROSITE" id="PS50106">
    <property type="entry name" value="PDZ"/>
    <property type="match status" value="1"/>
</dbReference>
<dbReference type="Gene3D" id="2.40.10.10">
    <property type="entry name" value="Trypsin-like serine proteases"/>
    <property type="match status" value="2"/>
</dbReference>
<proteinExistence type="inferred from homology"/>
<keyword evidence="5" id="KW-0472">Membrane</keyword>
<dbReference type="SMART" id="SM00228">
    <property type="entry name" value="PDZ"/>
    <property type="match status" value="1"/>
</dbReference>
<dbReference type="Proteomes" id="UP000004816">
    <property type="component" value="Unassembled WGS sequence"/>
</dbReference>
<dbReference type="SUPFAM" id="SSF50494">
    <property type="entry name" value="Trypsin-like serine proteases"/>
    <property type="match status" value="1"/>
</dbReference>
<keyword evidence="5" id="KW-0812">Transmembrane</keyword>
<sequence>MSEDSNAAASQPQPDGPQSQQAAQHGPEATAPLPEQAQEPPAPAQAPAEHWMWSRPGQAASAQGSAPQPQSFAPWTAHHAAPGPSSHTSAFFSHAPASHAPAAAQAKPKGRAGRALGLTALLAVFATGAGAVGGAGLVYALDHRGGLHSALPDGGDRGILGNKGLPAAASGRPMTVAEVAALVQPEVVQIEVVVPDGHITGSGVILSADGKILTNNHVVTDASRGGAVMQVHLHDGTTLSASVVAADPDTDLAVIQAKGRSDLPTAKLGSSAKLAVGQDVVAIGSPMGLEGTVTRGIVSALRRPVAAGGDEGSGRTSALEAIQTDASINPGNSGGALVNMQGEVVGINFMIYTLGEREGQSGSIGLGFAIPIDLAKHVSDQLIQNGKATHASLGVTVRGTDPAAAVHGVSVLGVNSGSGAETAGLSVGSVITKVDGRPIDGTVALVAAVRAHDPGEKIQITYTDGSPGGSERTVPVTLGMS</sequence>
<dbReference type="PANTHER" id="PTHR43343">
    <property type="entry name" value="PEPTIDASE S12"/>
    <property type="match status" value="1"/>
</dbReference>
<dbReference type="InterPro" id="IPR043504">
    <property type="entry name" value="Peptidase_S1_PA_chymotrypsin"/>
</dbReference>
<protein>
    <recommendedName>
        <fullName evidence="6">PDZ domain-containing protein</fullName>
    </recommendedName>
</protein>
<dbReference type="eggNOG" id="COG0265">
    <property type="taxonomic scope" value="Bacteria"/>
</dbReference>
<dbReference type="STRING" id="679197.HMPREF9336_00961"/>
<reference evidence="7 8" key="1">
    <citation type="journal article" date="2011" name="Stand. Genomic Sci.">
        <title>High quality draft genome sequence of Segniliparus rugosus CDC 945(T)= (ATCC BAA-974(T)).</title>
        <authorList>
            <person name="Earl A.M."/>
            <person name="Desjardins C.A."/>
            <person name="Fitzgerald M.G."/>
            <person name="Arachchi H.M."/>
            <person name="Zeng Q."/>
            <person name="Mehta T."/>
            <person name="Griggs A."/>
            <person name="Birren B.W."/>
            <person name="Toney N.C."/>
            <person name="Carr J."/>
            <person name="Posey J."/>
            <person name="Butler W.R."/>
        </authorList>
    </citation>
    <scope>NUCLEOTIDE SEQUENCE [LARGE SCALE GENOMIC DNA]</scope>
    <source>
        <strain evidence="8">ATCC BAA-974 / DSM 45345 / CCUG 50838 / CIP 108380 / JCM 13579 / CDC 945</strain>
    </source>
</reference>
<evidence type="ECO:0000313" key="7">
    <source>
        <dbReference type="EMBL" id="EFV14187.1"/>
    </source>
</evidence>
<comment type="caution">
    <text evidence="7">The sequence shown here is derived from an EMBL/GenBank/DDBJ whole genome shotgun (WGS) entry which is preliminary data.</text>
</comment>
<dbReference type="PRINTS" id="PR00834">
    <property type="entry name" value="PROTEASES2C"/>
</dbReference>
<feature type="domain" description="PDZ" evidence="6">
    <location>
        <begin position="382"/>
        <end position="441"/>
    </location>
</feature>
<evidence type="ECO:0000256" key="4">
    <source>
        <dbReference type="SAM" id="MobiDB-lite"/>
    </source>
</evidence>
<keyword evidence="3" id="KW-0378">Hydrolase</keyword>
<keyword evidence="5" id="KW-1133">Transmembrane helix</keyword>
<dbReference type="InterPro" id="IPR051201">
    <property type="entry name" value="Chloro_Bact_Ser_Proteases"/>
</dbReference>
<dbReference type="SUPFAM" id="SSF50156">
    <property type="entry name" value="PDZ domain-like"/>
    <property type="match status" value="1"/>
</dbReference>
<name>E5XN91_SEGRC</name>
<dbReference type="OrthoDB" id="9758917at2"/>
<dbReference type="InterPro" id="IPR036034">
    <property type="entry name" value="PDZ_sf"/>
</dbReference>